<keyword evidence="1 2" id="KW-0597">Phosphoprotein</keyword>
<sequence length="123" mass="13650">MPKKILAVDDNPAILDALNDILSFEGYEVVTLSDGSFIFEAIAESHPDLILLDVMLDNLDGRDICHAIKDDRNTNHIPVILISATHNLQDTLKNEGAPNDFIAKPFDIDFLLTKIDTQLRHAA</sequence>
<reference evidence="4 7" key="2">
    <citation type="submission" date="2019-09" db="EMBL/GenBank/DDBJ databases">
        <title>Pararcticibacter amylolyticus gen. nov., sp. nov., isolated from a rottenly hemp rope, and reclassification of Pedobacter tournemirensis as Pararcticibacter tournemirensis comb. nov.</title>
        <authorList>
            <person name="Cai Y."/>
        </authorList>
    </citation>
    <scope>NUCLEOTIDE SEQUENCE [LARGE SCALE GENOMIC DNA]</scope>
    <source>
        <strain evidence="4 7">TF5-37.2-LB10</strain>
    </source>
</reference>
<name>A0A4Q0MGC2_9SPHI</name>
<dbReference type="Pfam" id="PF00072">
    <property type="entry name" value="Response_reg"/>
    <property type="match status" value="1"/>
</dbReference>
<evidence type="ECO:0000313" key="6">
    <source>
        <dbReference type="Proteomes" id="UP000290848"/>
    </source>
</evidence>
<dbReference type="PANTHER" id="PTHR44591">
    <property type="entry name" value="STRESS RESPONSE REGULATOR PROTEIN 1"/>
    <property type="match status" value="1"/>
</dbReference>
<organism evidence="5 6">
    <name type="scientific">Arcticibacter tournemirensis</name>
    <dbReference type="NCBI Taxonomy" id="699437"/>
    <lineage>
        <taxon>Bacteria</taxon>
        <taxon>Pseudomonadati</taxon>
        <taxon>Bacteroidota</taxon>
        <taxon>Sphingobacteriia</taxon>
        <taxon>Sphingobacteriales</taxon>
        <taxon>Sphingobacteriaceae</taxon>
        <taxon>Arcticibacter</taxon>
    </lineage>
</organism>
<gene>
    <name evidence="5" type="ORF">EKH83_01750</name>
    <name evidence="4" type="ORF">F1649_08820</name>
</gene>
<dbReference type="GO" id="GO:0000160">
    <property type="term" value="P:phosphorelay signal transduction system"/>
    <property type="evidence" value="ECO:0007669"/>
    <property type="project" value="InterPro"/>
</dbReference>
<evidence type="ECO:0000313" key="4">
    <source>
        <dbReference type="EMBL" id="KAA8483691.1"/>
    </source>
</evidence>
<feature type="domain" description="Response regulatory" evidence="3">
    <location>
        <begin position="4"/>
        <end position="119"/>
    </location>
</feature>
<evidence type="ECO:0000256" key="1">
    <source>
        <dbReference type="ARBA" id="ARBA00022553"/>
    </source>
</evidence>
<dbReference type="EMBL" id="RXOC01000001">
    <property type="protein sequence ID" value="RXF72611.1"/>
    <property type="molecule type" value="Genomic_DNA"/>
</dbReference>
<dbReference type="InterPro" id="IPR011006">
    <property type="entry name" value="CheY-like_superfamily"/>
</dbReference>
<dbReference type="Proteomes" id="UP000290848">
    <property type="component" value="Unassembled WGS sequence"/>
</dbReference>
<dbReference type="SUPFAM" id="SSF52172">
    <property type="entry name" value="CheY-like"/>
    <property type="match status" value="1"/>
</dbReference>
<dbReference type="PANTHER" id="PTHR44591:SF3">
    <property type="entry name" value="RESPONSE REGULATORY DOMAIN-CONTAINING PROTEIN"/>
    <property type="match status" value="1"/>
</dbReference>
<evidence type="ECO:0000259" key="3">
    <source>
        <dbReference type="PROSITE" id="PS50110"/>
    </source>
</evidence>
<evidence type="ECO:0000256" key="2">
    <source>
        <dbReference type="PROSITE-ProRule" id="PRU00169"/>
    </source>
</evidence>
<dbReference type="Proteomes" id="UP000322918">
    <property type="component" value="Unassembled WGS sequence"/>
</dbReference>
<dbReference type="AlphaFoldDB" id="A0A4Q0MGC2"/>
<dbReference type="SMART" id="SM00448">
    <property type="entry name" value="REC"/>
    <property type="match status" value="1"/>
</dbReference>
<dbReference type="PROSITE" id="PS50110">
    <property type="entry name" value="RESPONSE_REGULATORY"/>
    <property type="match status" value="1"/>
</dbReference>
<feature type="modified residue" description="4-aspartylphosphate" evidence="2">
    <location>
        <position position="53"/>
    </location>
</feature>
<dbReference type="Gene3D" id="3.40.50.2300">
    <property type="match status" value="1"/>
</dbReference>
<protein>
    <submittedName>
        <fullName evidence="5">Response regulator transcription factor</fullName>
    </submittedName>
</protein>
<proteinExistence type="predicted"/>
<keyword evidence="7" id="KW-1185">Reference proteome</keyword>
<reference evidence="5 6" key="1">
    <citation type="submission" date="2018-12" db="EMBL/GenBank/DDBJ databases">
        <title>The Draft Genome Sequence of the Soil Bacterium Pedobacter tournemirensis R1.</title>
        <authorList>
            <person name="He J."/>
        </authorList>
    </citation>
    <scope>NUCLEOTIDE SEQUENCE [LARGE SCALE GENOMIC DNA]</scope>
    <source>
        <strain evidence="5 6">R1</strain>
    </source>
</reference>
<dbReference type="InterPro" id="IPR001789">
    <property type="entry name" value="Sig_transdc_resp-reg_receiver"/>
</dbReference>
<dbReference type="OrthoDB" id="677887at2"/>
<comment type="caution">
    <text evidence="5">The sequence shown here is derived from an EMBL/GenBank/DDBJ whole genome shotgun (WGS) entry which is preliminary data.</text>
</comment>
<dbReference type="EMBL" id="VWNE01000011">
    <property type="protein sequence ID" value="KAA8483691.1"/>
    <property type="molecule type" value="Genomic_DNA"/>
</dbReference>
<evidence type="ECO:0000313" key="7">
    <source>
        <dbReference type="Proteomes" id="UP000322918"/>
    </source>
</evidence>
<accession>A0A4Q0MGC2</accession>
<evidence type="ECO:0000313" key="5">
    <source>
        <dbReference type="EMBL" id="RXF72611.1"/>
    </source>
</evidence>
<dbReference type="InterPro" id="IPR050595">
    <property type="entry name" value="Bact_response_regulator"/>
</dbReference>